<gene>
    <name evidence="1" type="ORF">HaLaN_02222</name>
</gene>
<organism evidence="1 2">
    <name type="scientific">Haematococcus lacustris</name>
    <name type="common">Green alga</name>
    <name type="synonym">Haematococcus pluvialis</name>
    <dbReference type="NCBI Taxonomy" id="44745"/>
    <lineage>
        <taxon>Eukaryota</taxon>
        <taxon>Viridiplantae</taxon>
        <taxon>Chlorophyta</taxon>
        <taxon>core chlorophytes</taxon>
        <taxon>Chlorophyceae</taxon>
        <taxon>CS clade</taxon>
        <taxon>Chlamydomonadales</taxon>
        <taxon>Haematococcaceae</taxon>
        <taxon>Haematococcus</taxon>
    </lineage>
</organism>
<accession>A0A699YB79</accession>
<reference evidence="1 2" key="1">
    <citation type="submission" date="2020-02" db="EMBL/GenBank/DDBJ databases">
        <title>Draft genome sequence of Haematococcus lacustris strain NIES-144.</title>
        <authorList>
            <person name="Morimoto D."/>
            <person name="Nakagawa S."/>
            <person name="Yoshida T."/>
            <person name="Sawayama S."/>
        </authorList>
    </citation>
    <scope>NUCLEOTIDE SEQUENCE [LARGE SCALE GENOMIC DNA]</scope>
    <source>
        <strain evidence="1 2">NIES-144</strain>
    </source>
</reference>
<protein>
    <submittedName>
        <fullName evidence="1">Uncharacterized protein</fullName>
    </submittedName>
</protein>
<keyword evidence="2" id="KW-1185">Reference proteome</keyword>
<dbReference type="EMBL" id="BLLF01000094">
    <property type="protein sequence ID" value="GFH07427.1"/>
    <property type="molecule type" value="Genomic_DNA"/>
</dbReference>
<name>A0A699YB79_HAELA</name>
<sequence>MCGTEPSSRPGLLACRCSALTIPLSERHPFMIPTRELRPVAVAPVPSELHPAKTSRFCGYQGSN</sequence>
<evidence type="ECO:0000313" key="2">
    <source>
        <dbReference type="Proteomes" id="UP000485058"/>
    </source>
</evidence>
<comment type="caution">
    <text evidence="1">The sequence shown here is derived from an EMBL/GenBank/DDBJ whole genome shotgun (WGS) entry which is preliminary data.</text>
</comment>
<proteinExistence type="predicted"/>
<dbReference type="AlphaFoldDB" id="A0A699YB79"/>
<evidence type="ECO:0000313" key="1">
    <source>
        <dbReference type="EMBL" id="GFH07427.1"/>
    </source>
</evidence>
<dbReference type="Proteomes" id="UP000485058">
    <property type="component" value="Unassembled WGS sequence"/>
</dbReference>